<evidence type="ECO:0000256" key="4">
    <source>
        <dbReference type="ARBA" id="ARBA00022723"/>
    </source>
</evidence>
<dbReference type="NCBIfam" id="TIGR03598">
    <property type="entry name" value="GTPase_YsxC"/>
    <property type="match status" value="1"/>
</dbReference>
<protein>
    <recommendedName>
        <fullName evidence="10">Probable GTP-binding protein EngB</fullName>
    </recommendedName>
</protein>
<comment type="cofactor">
    <cofactor evidence="1">
        <name>Mg(2+)</name>
        <dbReference type="ChEBI" id="CHEBI:18420"/>
    </cofactor>
</comment>
<evidence type="ECO:0000313" key="13">
    <source>
        <dbReference type="Proteomes" id="UP000219465"/>
    </source>
</evidence>
<dbReference type="InterPro" id="IPR030393">
    <property type="entry name" value="G_ENGB_dom"/>
</dbReference>
<dbReference type="CDD" id="cd01876">
    <property type="entry name" value="YihA_EngB"/>
    <property type="match status" value="1"/>
</dbReference>
<keyword evidence="7 10" id="KW-0342">GTP-binding</keyword>
<dbReference type="AlphaFoldDB" id="A0A286ID49"/>
<evidence type="ECO:0000256" key="5">
    <source>
        <dbReference type="ARBA" id="ARBA00022741"/>
    </source>
</evidence>
<evidence type="ECO:0000256" key="10">
    <source>
        <dbReference type="HAMAP-Rule" id="MF_00321"/>
    </source>
</evidence>
<keyword evidence="8 10" id="KW-0717">Septation</keyword>
<keyword evidence="6" id="KW-0460">Magnesium</keyword>
<comment type="function">
    <text evidence="10">Necessary for normal cell division and for the maintenance of normal septation.</text>
</comment>
<comment type="similarity">
    <text evidence="2 10">Belongs to the TRAFAC class TrmE-Era-EngA-EngB-Septin-like GTPase superfamily. EngB GTPase family.</text>
</comment>
<evidence type="ECO:0000256" key="8">
    <source>
        <dbReference type="ARBA" id="ARBA00023210"/>
    </source>
</evidence>
<evidence type="ECO:0000313" key="12">
    <source>
        <dbReference type="EMBL" id="SOE18001.1"/>
    </source>
</evidence>
<keyword evidence="4" id="KW-0479">Metal-binding</keyword>
<dbReference type="GO" id="GO:0005525">
    <property type="term" value="F:GTP binding"/>
    <property type="evidence" value="ECO:0007669"/>
    <property type="project" value="UniProtKB-UniRule"/>
</dbReference>
<dbReference type="GO" id="GO:0046872">
    <property type="term" value="F:metal ion binding"/>
    <property type="evidence" value="ECO:0007669"/>
    <property type="project" value="UniProtKB-KW"/>
</dbReference>
<evidence type="ECO:0000256" key="7">
    <source>
        <dbReference type="ARBA" id="ARBA00023134"/>
    </source>
</evidence>
<evidence type="ECO:0000256" key="2">
    <source>
        <dbReference type="ARBA" id="ARBA00009638"/>
    </source>
</evidence>
<organism evidence="12 13">
    <name type="scientific">Hoeflea halophila</name>
    <dbReference type="NCBI Taxonomy" id="714899"/>
    <lineage>
        <taxon>Bacteria</taxon>
        <taxon>Pseudomonadati</taxon>
        <taxon>Pseudomonadota</taxon>
        <taxon>Alphaproteobacteria</taxon>
        <taxon>Hyphomicrobiales</taxon>
        <taxon>Rhizobiaceae</taxon>
        <taxon>Hoeflea</taxon>
    </lineage>
</organism>
<keyword evidence="3 10" id="KW-0132">Cell division</keyword>
<dbReference type="Pfam" id="PF01926">
    <property type="entry name" value="MMR_HSR1"/>
    <property type="match status" value="1"/>
</dbReference>
<evidence type="ECO:0000256" key="3">
    <source>
        <dbReference type="ARBA" id="ARBA00022618"/>
    </source>
</evidence>
<name>A0A286ID49_9HYPH</name>
<evidence type="ECO:0000259" key="11">
    <source>
        <dbReference type="PROSITE" id="PS51706"/>
    </source>
</evidence>
<feature type="domain" description="EngB-type G" evidence="11">
    <location>
        <begin position="41"/>
        <end position="225"/>
    </location>
</feature>
<sequence>MTQLSADPAMQAAKELSATLFGKPWVFIRGVPSLKFLPPEGPPEIAFAGRSNVGKSSLINALVGVNGLARTSNTPGRTQELNYFVPSGYSGEEGDLPPMALVDMPGYGYAKAPKDQVDLWTKLVFDYMRGRSTLKRVYLLVDSRHGLKKNDEAVMDLLDKAAMSYQVVLTKTDKIKEAGVPRLMSETVAALKRRPAAYPEIIATSSEKSSGIADLRTAIALAITL</sequence>
<dbReference type="Proteomes" id="UP000219465">
    <property type="component" value="Unassembled WGS sequence"/>
</dbReference>
<keyword evidence="5 10" id="KW-0547">Nucleotide-binding</keyword>
<dbReference type="PROSITE" id="PS51706">
    <property type="entry name" value="G_ENGB"/>
    <property type="match status" value="1"/>
</dbReference>
<dbReference type="PANTHER" id="PTHR11649">
    <property type="entry name" value="MSS1/TRME-RELATED GTP-BINDING PROTEIN"/>
    <property type="match status" value="1"/>
</dbReference>
<evidence type="ECO:0000256" key="6">
    <source>
        <dbReference type="ARBA" id="ARBA00022842"/>
    </source>
</evidence>
<keyword evidence="9 10" id="KW-0131">Cell cycle</keyword>
<reference evidence="13" key="1">
    <citation type="submission" date="2017-08" db="EMBL/GenBank/DDBJ databases">
        <authorList>
            <person name="Varghese N."/>
            <person name="Submissions S."/>
        </authorList>
    </citation>
    <scope>NUCLEOTIDE SEQUENCE [LARGE SCALE GENOMIC DNA]</scope>
    <source>
        <strain evidence="13">KCTC 23107</strain>
    </source>
</reference>
<keyword evidence="13" id="KW-1185">Reference proteome</keyword>
<dbReference type="InterPro" id="IPR019987">
    <property type="entry name" value="GTP-bd_ribosome_bio_YsxC"/>
</dbReference>
<evidence type="ECO:0000256" key="9">
    <source>
        <dbReference type="ARBA" id="ARBA00023306"/>
    </source>
</evidence>
<dbReference type="SUPFAM" id="SSF52540">
    <property type="entry name" value="P-loop containing nucleoside triphosphate hydrolases"/>
    <property type="match status" value="1"/>
</dbReference>
<gene>
    <name evidence="10" type="primary">engB</name>
    <name evidence="12" type="ORF">SAMN05877838_2909</name>
</gene>
<dbReference type="Gene3D" id="3.40.50.300">
    <property type="entry name" value="P-loop containing nucleotide triphosphate hydrolases"/>
    <property type="match status" value="1"/>
</dbReference>
<dbReference type="GO" id="GO:0005829">
    <property type="term" value="C:cytosol"/>
    <property type="evidence" value="ECO:0007669"/>
    <property type="project" value="TreeGrafter"/>
</dbReference>
<accession>A0A286ID49</accession>
<dbReference type="InterPro" id="IPR027417">
    <property type="entry name" value="P-loop_NTPase"/>
</dbReference>
<dbReference type="PANTHER" id="PTHR11649:SF13">
    <property type="entry name" value="ENGB-TYPE G DOMAIN-CONTAINING PROTEIN"/>
    <property type="match status" value="1"/>
</dbReference>
<dbReference type="EMBL" id="OCPC01000004">
    <property type="protein sequence ID" value="SOE18001.1"/>
    <property type="molecule type" value="Genomic_DNA"/>
</dbReference>
<dbReference type="GO" id="GO:0000917">
    <property type="term" value="P:division septum assembly"/>
    <property type="evidence" value="ECO:0007669"/>
    <property type="project" value="UniProtKB-KW"/>
</dbReference>
<dbReference type="InterPro" id="IPR006073">
    <property type="entry name" value="GTP-bd"/>
</dbReference>
<proteinExistence type="inferred from homology"/>
<evidence type="ECO:0000256" key="1">
    <source>
        <dbReference type="ARBA" id="ARBA00001946"/>
    </source>
</evidence>
<dbReference type="RefSeq" id="WP_179759073.1">
    <property type="nucleotide sequence ID" value="NZ_OCPC01000004.1"/>
</dbReference>
<dbReference type="HAMAP" id="MF_00321">
    <property type="entry name" value="GTPase_EngB"/>
    <property type="match status" value="1"/>
</dbReference>